<accession>A0A834IFF1</accession>
<reference evidence="1" key="1">
    <citation type="submission" date="2020-08" db="EMBL/GenBank/DDBJ databases">
        <title>Genome sequencing and assembly of the red palm weevil Rhynchophorus ferrugineus.</title>
        <authorList>
            <person name="Dias G.B."/>
            <person name="Bergman C.M."/>
            <person name="Manee M."/>
        </authorList>
    </citation>
    <scope>NUCLEOTIDE SEQUENCE</scope>
    <source>
        <strain evidence="1">AA-2017</strain>
        <tissue evidence="1">Whole larva</tissue>
    </source>
</reference>
<dbReference type="AlphaFoldDB" id="A0A834IFF1"/>
<evidence type="ECO:0000313" key="2">
    <source>
        <dbReference type="Proteomes" id="UP000625711"/>
    </source>
</evidence>
<protein>
    <submittedName>
        <fullName evidence="1">Uncharacterized protein</fullName>
    </submittedName>
</protein>
<dbReference type="Proteomes" id="UP000625711">
    <property type="component" value="Unassembled WGS sequence"/>
</dbReference>
<organism evidence="1 2">
    <name type="scientific">Rhynchophorus ferrugineus</name>
    <name type="common">Red palm weevil</name>
    <name type="synonym">Curculio ferrugineus</name>
    <dbReference type="NCBI Taxonomy" id="354439"/>
    <lineage>
        <taxon>Eukaryota</taxon>
        <taxon>Metazoa</taxon>
        <taxon>Ecdysozoa</taxon>
        <taxon>Arthropoda</taxon>
        <taxon>Hexapoda</taxon>
        <taxon>Insecta</taxon>
        <taxon>Pterygota</taxon>
        <taxon>Neoptera</taxon>
        <taxon>Endopterygota</taxon>
        <taxon>Coleoptera</taxon>
        <taxon>Polyphaga</taxon>
        <taxon>Cucujiformia</taxon>
        <taxon>Curculionidae</taxon>
        <taxon>Dryophthorinae</taxon>
        <taxon>Rhynchophorus</taxon>
    </lineage>
</organism>
<dbReference type="EMBL" id="JAACXV010004903">
    <property type="protein sequence ID" value="KAF7276953.1"/>
    <property type="molecule type" value="Genomic_DNA"/>
</dbReference>
<proteinExistence type="predicted"/>
<comment type="caution">
    <text evidence="1">The sequence shown here is derived from an EMBL/GenBank/DDBJ whole genome shotgun (WGS) entry which is preliminary data.</text>
</comment>
<gene>
    <name evidence="1" type="ORF">GWI33_009619</name>
</gene>
<sequence>MTLGRPDFIMGKNDKSTVKVASFKPDKKRKQNTLGPCAFIVKLADYCPIGKMSLKRSFRSDSHSLTAVSSDHTDGQNKCDSNVRALFVVSFPSTT</sequence>
<keyword evidence="2" id="KW-1185">Reference proteome</keyword>
<evidence type="ECO:0000313" key="1">
    <source>
        <dbReference type="EMBL" id="KAF7276953.1"/>
    </source>
</evidence>
<name>A0A834IFF1_RHYFE</name>